<dbReference type="InterPro" id="IPR039356">
    <property type="entry name" value="YfbR/HDDC2"/>
</dbReference>
<dbReference type="SUPFAM" id="SSF109604">
    <property type="entry name" value="HD-domain/PDEase-like"/>
    <property type="match status" value="1"/>
</dbReference>
<protein>
    <submittedName>
        <fullName evidence="4">HD domain-containing protein</fullName>
    </submittedName>
</protein>
<dbReference type="GO" id="GO:0002953">
    <property type="term" value="F:5'-deoxynucleotidase activity"/>
    <property type="evidence" value="ECO:0007669"/>
    <property type="project" value="InterPro"/>
</dbReference>
<dbReference type="Gene3D" id="1.10.3210.10">
    <property type="entry name" value="Hypothetical protein af1432"/>
    <property type="match status" value="1"/>
</dbReference>
<dbReference type="Pfam" id="PF13023">
    <property type="entry name" value="HD_3"/>
    <property type="match status" value="1"/>
</dbReference>
<dbReference type="EMBL" id="JAUOQI010000002">
    <property type="protein sequence ID" value="MDO6576485.1"/>
    <property type="molecule type" value="Genomic_DNA"/>
</dbReference>
<dbReference type="InterPro" id="IPR006674">
    <property type="entry name" value="HD_domain"/>
</dbReference>
<dbReference type="GO" id="GO:0046872">
    <property type="term" value="F:metal ion binding"/>
    <property type="evidence" value="ECO:0007669"/>
    <property type="project" value="UniProtKB-KW"/>
</dbReference>
<keyword evidence="2" id="KW-0378">Hydrolase</keyword>
<gene>
    <name evidence="4" type="ORF">Q4527_03745</name>
</gene>
<proteinExistence type="predicted"/>
<dbReference type="PANTHER" id="PTHR11845:SF13">
    <property type="entry name" value="5'-DEOXYNUCLEOTIDASE HDDC2"/>
    <property type="match status" value="1"/>
</dbReference>
<dbReference type="Proteomes" id="UP001170717">
    <property type="component" value="Unassembled WGS sequence"/>
</dbReference>
<sequence length="200" mass="22916">MSFLPEDFSAFICELDKLKSIKRQITLPCDGDRQENSAEHSWHVALMASTLAHYSEKPIDVSRVIRMILIHDVVEIDAGDLFAFNEASEHDAQAQKELDAAKRIFGLLPRSFADELLSLWVEFEEAKTPDAEFAKAMDRVLPVFQNMQNQGGSWNKHAVTRDKIEKRNLHLKHCAPKLWDYVTRQLDTAVQNKWLLPAKS</sequence>
<evidence type="ECO:0000313" key="4">
    <source>
        <dbReference type="EMBL" id="MDO6576485.1"/>
    </source>
</evidence>
<dbReference type="AlphaFoldDB" id="A0AAW7YYF2"/>
<reference evidence="4" key="1">
    <citation type="submission" date="2023-07" db="EMBL/GenBank/DDBJ databases">
        <title>Genome content predicts the carbon catabolic preferences of heterotrophic bacteria.</title>
        <authorList>
            <person name="Gralka M."/>
        </authorList>
    </citation>
    <scope>NUCLEOTIDE SEQUENCE</scope>
    <source>
        <strain evidence="4">F2M12</strain>
    </source>
</reference>
<dbReference type="PANTHER" id="PTHR11845">
    <property type="entry name" value="5'-DEOXYNUCLEOTIDASE HDDC2"/>
    <property type="match status" value="1"/>
</dbReference>
<name>A0AAW7YYF2_9ALTE</name>
<evidence type="ECO:0000256" key="1">
    <source>
        <dbReference type="ARBA" id="ARBA00022723"/>
    </source>
</evidence>
<keyword evidence="1" id="KW-0479">Metal-binding</keyword>
<evidence type="ECO:0000256" key="2">
    <source>
        <dbReference type="ARBA" id="ARBA00022801"/>
    </source>
</evidence>
<organism evidence="4 5">
    <name type="scientific">Alteromonas stellipolaris</name>
    <dbReference type="NCBI Taxonomy" id="233316"/>
    <lineage>
        <taxon>Bacteria</taxon>
        <taxon>Pseudomonadati</taxon>
        <taxon>Pseudomonadota</taxon>
        <taxon>Gammaproteobacteria</taxon>
        <taxon>Alteromonadales</taxon>
        <taxon>Alteromonadaceae</taxon>
        <taxon>Alteromonas/Salinimonas group</taxon>
        <taxon>Alteromonas</taxon>
    </lineage>
</organism>
<accession>A0AAW7YYF2</accession>
<comment type="caution">
    <text evidence="4">The sequence shown here is derived from an EMBL/GenBank/DDBJ whole genome shotgun (WGS) entry which is preliminary data.</text>
</comment>
<dbReference type="RefSeq" id="WP_061997135.1">
    <property type="nucleotide sequence ID" value="NZ_CP015345.1"/>
</dbReference>
<feature type="domain" description="HD" evidence="3">
    <location>
        <begin position="15"/>
        <end position="179"/>
    </location>
</feature>
<dbReference type="GO" id="GO:0005737">
    <property type="term" value="C:cytoplasm"/>
    <property type="evidence" value="ECO:0007669"/>
    <property type="project" value="TreeGrafter"/>
</dbReference>
<evidence type="ECO:0000313" key="5">
    <source>
        <dbReference type="Proteomes" id="UP001170717"/>
    </source>
</evidence>
<evidence type="ECO:0000259" key="3">
    <source>
        <dbReference type="Pfam" id="PF13023"/>
    </source>
</evidence>